<dbReference type="InterPro" id="IPR020472">
    <property type="entry name" value="WD40_PAC1"/>
</dbReference>
<dbReference type="InterPro" id="IPR027417">
    <property type="entry name" value="P-loop_NTPase"/>
</dbReference>
<keyword evidence="6" id="KW-1185">Reference proteome</keyword>
<keyword evidence="2" id="KW-0677">Repeat</keyword>
<dbReference type="SUPFAM" id="SSF52540">
    <property type="entry name" value="P-loop containing nucleoside triphosphate hydrolases"/>
    <property type="match status" value="1"/>
</dbReference>
<dbReference type="InterPro" id="IPR015943">
    <property type="entry name" value="WD40/YVTN_repeat-like_dom_sf"/>
</dbReference>
<dbReference type="GO" id="GO:0009116">
    <property type="term" value="P:nucleoside metabolic process"/>
    <property type="evidence" value="ECO:0007669"/>
    <property type="project" value="InterPro"/>
</dbReference>
<dbReference type="Pfam" id="PF00400">
    <property type="entry name" value="WD40"/>
    <property type="match status" value="3"/>
</dbReference>
<dbReference type="PROSITE" id="PS50294">
    <property type="entry name" value="WD_REPEATS_REGION"/>
    <property type="match status" value="3"/>
</dbReference>
<protein>
    <recommendedName>
        <fullName evidence="4">NACHT domain-containing protein</fullName>
    </recommendedName>
</protein>
<dbReference type="InterPro" id="IPR036322">
    <property type="entry name" value="WD40_repeat_dom_sf"/>
</dbReference>
<dbReference type="Gene3D" id="3.40.50.1580">
    <property type="entry name" value="Nucleoside phosphorylase domain"/>
    <property type="match status" value="1"/>
</dbReference>
<keyword evidence="1 3" id="KW-0853">WD repeat</keyword>
<dbReference type="InterPro" id="IPR019775">
    <property type="entry name" value="WD40_repeat_CS"/>
</dbReference>
<dbReference type="SUPFAM" id="SSF69322">
    <property type="entry name" value="Tricorn protease domain 2"/>
    <property type="match status" value="1"/>
</dbReference>
<evidence type="ECO:0000313" key="5">
    <source>
        <dbReference type="EMBL" id="CAF9921562.1"/>
    </source>
</evidence>
<feature type="domain" description="NACHT" evidence="4">
    <location>
        <begin position="383"/>
        <end position="529"/>
    </location>
</feature>
<evidence type="ECO:0000259" key="4">
    <source>
        <dbReference type="PROSITE" id="PS50837"/>
    </source>
</evidence>
<dbReference type="Gene3D" id="3.40.50.300">
    <property type="entry name" value="P-loop containing nucleotide triphosphate hydrolases"/>
    <property type="match status" value="1"/>
</dbReference>
<dbReference type="Pfam" id="PF24883">
    <property type="entry name" value="NPHP3_N"/>
    <property type="match status" value="1"/>
</dbReference>
<proteinExistence type="predicted"/>
<accession>A0A8H3IB36</accession>
<dbReference type="InterPro" id="IPR053137">
    <property type="entry name" value="NLR-like"/>
</dbReference>
<dbReference type="InterPro" id="IPR035994">
    <property type="entry name" value="Nucleoside_phosphorylase_sf"/>
</dbReference>
<evidence type="ECO:0000256" key="3">
    <source>
        <dbReference type="PROSITE-ProRule" id="PRU00221"/>
    </source>
</evidence>
<dbReference type="EMBL" id="CAJPDQ010000017">
    <property type="protein sequence ID" value="CAF9921562.1"/>
    <property type="molecule type" value="Genomic_DNA"/>
</dbReference>
<comment type="caution">
    <text evidence="5">The sequence shown here is derived from an EMBL/GenBank/DDBJ whole genome shotgun (WGS) entry which is preliminary data.</text>
</comment>
<feature type="repeat" description="WD" evidence="3">
    <location>
        <begin position="973"/>
        <end position="1014"/>
    </location>
</feature>
<dbReference type="PANTHER" id="PTHR46082">
    <property type="entry name" value="ATP/GTP-BINDING PROTEIN-RELATED"/>
    <property type="match status" value="1"/>
</dbReference>
<dbReference type="PROSITE" id="PS50082">
    <property type="entry name" value="WD_REPEATS_2"/>
    <property type="match status" value="3"/>
</dbReference>
<dbReference type="Proteomes" id="UP000664169">
    <property type="component" value="Unassembled WGS sequence"/>
</dbReference>
<dbReference type="PROSITE" id="PS00678">
    <property type="entry name" value="WD_REPEATS_1"/>
    <property type="match status" value="1"/>
</dbReference>
<feature type="repeat" description="WD" evidence="3">
    <location>
        <begin position="1015"/>
        <end position="1056"/>
    </location>
</feature>
<reference evidence="5" key="1">
    <citation type="submission" date="2021-03" db="EMBL/GenBank/DDBJ databases">
        <authorList>
            <person name="Tagirdzhanova G."/>
        </authorList>
    </citation>
    <scope>NUCLEOTIDE SEQUENCE</scope>
</reference>
<evidence type="ECO:0000256" key="2">
    <source>
        <dbReference type="ARBA" id="ARBA00022737"/>
    </source>
</evidence>
<sequence>MATIQRHAEDYSIAWICALDLELTAARGMLDKEHDELPIGNQDSNTYTLGQIGPHNIVIASLPQGTIGTSAAAICASNLLRSFPKVRFGLLVGVGGAAPSDLNQDPRENIQLGDVVVSTPADGYGGVIQYDLGILMDSNKFIQTGSLNAPPSAVRAAVAKLKSNASLMGHNLRQLWDDMLDQYPSLEYQYPGYENDILYEPDYIHIENAVDCKRCDKSHTIARPPRKKPGNPLVHYGLIGSANQAMKSATKRDKLRNERDIICFEMEAGGLMNDFPCLVIRGICDYCDTYARELVQVLQPKAVADGQLANDIMREFKQQTALLTAVSATTERSFVLSRLPFAKGSTFDSYKESEGLDTQCLPGTRVELLQDIREWAEQSESKLMFWLNGAAGTGKSTIARTISAELASQGRLGASFFFKKGEADCSNASLFFSSVIAQLMKAIPSLVPYIESTIEDDPQIADKALREQFERLILHPLSAIQADLEIPVVLVIDALDECNSDVQIRLLLQELSRLRVLSNLVRIFLTSRPELAARDGFERMTRISYQDFILHDISSSLIDRDIMLFLVYKLDQIQKQSSNQLRSDWPDQYKIESLLLLVRPLFICAATICRFISEPYDDPDVRLRYVLRIRDTEVYDPVHQTYQLILEKLIRGSTARHRVAILKEFREVVGAIVILSELLPITALASILGIEPRQIQIRLKGLHSVINISTNPRAPLRIFHKSFADFLLDEARAGSHNFCIENRTVHRELGLKCLGLLINTPCLKQDICGLRHPATFRETVDLHLVSECLPSHVQYACRYWVHHCKAGLLKLSEHEDMVADFLRGRFLYWFEAPSLIGQADQLIKIVFDLQDMADPDMNSSMFTFLSDAQRFVLANAQVANLAPLQLYSSSILFAPECSVIKATYEHLLPAWITRRPIVAGTWSSTLQSMENFEYNDTVMSFSLSTDGKLLAFGTRDNEVKLLETMTGKFLQTLSGHDFAVTSLAFSQDGELLASASMDRTIKVWDTISGHLVDTLVGHTDYIHGLAFSPRTLLLASTSMDESACLWDTNSGQMLGTIRGRSDAGRCVVFSPDGKLLAFGSFDLEGLKHHVNIYDPVSGHLKIALGPHESEIFSIAFTSDAKILAVSVRVSCELTLWNPISGQLLHKVGHGYGGLTALTFSSNGQYVVAGRPLLDGAIIFCDISKGTVAHTWKSHYGKVDYMAFSADLKFLACYRKGLIQIDDMTILEKVHSIQESVKPSVQALAFSPDGHLVISASADGTIKVWTIGEAMIDSGNNLDFMAYFLLFSPDGEIVAAADHQLIRIWNVQSDRLQESKDIEVGYAVRSLCFSPCGNLLAAIVAGDRIDIWHRHSWTLLEEISFGEMLGSAVFHAGLPILETDEGSCALQESADYFAPCVPIQPQQEHFHYEDQWIGLGDDYILWLPPEYRPATHNAYDVHNDSLIIGLLNGKILFLEISSALFRSQSSRRYSHGDAFPDRQHRLFKRAKTVDL</sequence>
<dbReference type="SUPFAM" id="SSF50978">
    <property type="entry name" value="WD40 repeat-like"/>
    <property type="match status" value="1"/>
</dbReference>
<evidence type="ECO:0000256" key="1">
    <source>
        <dbReference type="ARBA" id="ARBA00022574"/>
    </source>
</evidence>
<gene>
    <name evidence="5" type="ORF">GOMPHAMPRED_002321</name>
</gene>
<dbReference type="SMART" id="SM00320">
    <property type="entry name" value="WD40"/>
    <property type="match status" value="9"/>
</dbReference>
<dbReference type="CDD" id="cd00200">
    <property type="entry name" value="WD40"/>
    <property type="match status" value="1"/>
</dbReference>
<dbReference type="SUPFAM" id="SSF53167">
    <property type="entry name" value="Purine and uridine phosphorylases"/>
    <property type="match status" value="1"/>
</dbReference>
<dbReference type="InterPro" id="IPR007111">
    <property type="entry name" value="NACHT_NTPase"/>
</dbReference>
<dbReference type="PRINTS" id="PR00320">
    <property type="entry name" value="GPROTEINBRPT"/>
</dbReference>
<dbReference type="GO" id="GO:0003824">
    <property type="term" value="F:catalytic activity"/>
    <property type="evidence" value="ECO:0007669"/>
    <property type="project" value="InterPro"/>
</dbReference>
<dbReference type="InterPro" id="IPR001680">
    <property type="entry name" value="WD40_rpt"/>
</dbReference>
<dbReference type="Gene3D" id="2.130.10.10">
    <property type="entry name" value="YVTN repeat-like/Quinoprotein amine dehydrogenase"/>
    <property type="match status" value="3"/>
</dbReference>
<dbReference type="PANTHER" id="PTHR46082:SF11">
    <property type="entry name" value="AAA+ ATPASE DOMAIN-CONTAINING PROTEIN-RELATED"/>
    <property type="match status" value="1"/>
</dbReference>
<dbReference type="PROSITE" id="PS50837">
    <property type="entry name" value="NACHT"/>
    <property type="match status" value="1"/>
</dbReference>
<organism evidence="5 6">
    <name type="scientific">Gomphillus americanus</name>
    <dbReference type="NCBI Taxonomy" id="1940652"/>
    <lineage>
        <taxon>Eukaryota</taxon>
        <taxon>Fungi</taxon>
        <taxon>Dikarya</taxon>
        <taxon>Ascomycota</taxon>
        <taxon>Pezizomycotina</taxon>
        <taxon>Lecanoromycetes</taxon>
        <taxon>OSLEUM clade</taxon>
        <taxon>Ostropomycetidae</taxon>
        <taxon>Ostropales</taxon>
        <taxon>Graphidaceae</taxon>
        <taxon>Gomphilloideae</taxon>
        <taxon>Gomphillus</taxon>
    </lineage>
</organism>
<name>A0A8H3IB36_9LECA</name>
<evidence type="ECO:0000313" key="6">
    <source>
        <dbReference type="Proteomes" id="UP000664169"/>
    </source>
</evidence>
<dbReference type="InterPro" id="IPR056884">
    <property type="entry name" value="NPHP3-like_N"/>
</dbReference>
<feature type="repeat" description="WD" evidence="3">
    <location>
        <begin position="1240"/>
        <end position="1266"/>
    </location>
</feature>
<dbReference type="OrthoDB" id="674604at2759"/>